<keyword evidence="4" id="KW-0433">Leucine-rich repeat</keyword>
<keyword evidence="15" id="KW-1185">Reference proteome</keyword>
<dbReference type="SUPFAM" id="SSF52058">
    <property type="entry name" value="L domain-like"/>
    <property type="match status" value="1"/>
</dbReference>
<evidence type="ECO:0000256" key="5">
    <source>
        <dbReference type="ARBA" id="ARBA00022692"/>
    </source>
</evidence>
<reference evidence="14" key="1">
    <citation type="submission" date="2023-07" db="EMBL/GenBank/DDBJ databases">
        <title>A chromosome-level genome assembly of Lolium multiflorum.</title>
        <authorList>
            <person name="Chen Y."/>
            <person name="Copetti D."/>
            <person name="Kolliker R."/>
            <person name="Studer B."/>
        </authorList>
    </citation>
    <scope>NUCLEOTIDE SEQUENCE</scope>
    <source>
        <strain evidence="14">02402/16</strain>
        <tissue evidence="14">Leaf</tissue>
    </source>
</reference>
<keyword evidence="11" id="KW-0325">Glycoprotein</keyword>
<comment type="subcellular location">
    <subcellularLocation>
        <location evidence="1">Cell membrane</location>
        <topology evidence="1">Single-pass type I membrane protein</topology>
    </subcellularLocation>
</comment>
<sequence>MLLLLALLLLCDGVGNVHGKTIHENSVDLHALLDFKKGITNDPPALSNWNTTIHFCRWNGVHCTTTRPFRVLYLILSGQNLEGQISSSLGNLTFLSYLDLSGNSFVGPLPSLGNLKQLQTLYLYKNQLNGIIPDWLVVT</sequence>
<dbReference type="GO" id="GO:0005886">
    <property type="term" value="C:plasma membrane"/>
    <property type="evidence" value="ECO:0007669"/>
    <property type="project" value="UniProtKB-SubCell"/>
</dbReference>
<dbReference type="FunFam" id="3.80.10.10:FF:000565">
    <property type="entry name" value="Leucine-rich repeat receptor-like kinase protein FLORAL ORGAN NUMBER1"/>
    <property type="match status" value="1"/>
</dbReference>
<gene>
    <name evidence="14" type="ORF">QYE76_023656</name>
</gene>
<organism evidence="14 15">
    <name type="scientific">Lolium multiflorum</name>
    <name type="common">Italian ryegrass</name>
    <name type="synonym">Lolium perenne subsp. multiflorum</name>
    <dbReference type="NCBI Taxonomy" id="4521"/>
    <lineage>
        <taxon>Eukaryota</taxon>
        <taxon>Viridiplantae</taxon>
        <taxon>Streptophyta</taxon>
        <taxon>Embryophyta</taxon>
        <taxon>Tracheophyta</taxon>
        <taxon>Spermatophyta</taxon>
        <taxon>Magnoliopsida</taxon>
        <taxon>Liliopsida</taxon>
        <taxon>Poales</taxon>
        <taxon>Poaceae</taxon>
        <taxon>BOP clade</taxon>
        <taxon>Pooideae</taxon>
        <taxon>Poodae</taxon>
        <taxon>Poeae</taxon>
        <taxon>Poeae Chloroplast Group 2 (Poeae type)</taxon>
        <taxon>Loliodinae</taxon>
        <taxon>Loliinae</taxon>
        <taxon>Lolium</taxon>
    </lineage>
</organism>
<keyword evidence="6 12" id="KW-0732">Signal</keyword>
<dbReference type="Pfam" id="PF00560">
    <property type="entry name" value="LRR_1"/>
    <property type="match status" value="2"/>
</dbReference>
<evidence type="ECO:0000256" key="2">
    <source>
        <dbReference type="ARBA" id="ARBA00009592"/>
    </source>
</evidence>
<evidence type="ECO:0000256" key="6">
    <source>
        <dbReference type="ARBA" id="ARBA00022729"/>
    </source>
</evidence>
<keyword evidence="3" id="KW-1003">Cell membrane</keyword>
<evidence type="ECO:0000256" key="7">
    <source>
        <dbReference type="ARBA" id="ARBA00022737"/>
    </source>
</evidence>
<keyword evidence="8" id="KW-1133">Transmembrane helix</keyword>
<keyword evidence="9" id="KW-0472">Membrane</keyword>
<evidence type="ECO:0000256" key="12">
    <source>
        <dbReference type="SAM" id="SignalP"/>
    </source>
</evidence>
<evidence type="ECO:0000256" key="11">
    <source>
        <dbReference type="ARBA" id="ARBA00023180"/>
    </source>
</evidence>
<keyword evidence="7" id="KW-0677">Repeat</keyword>
<evidence type="ECO:0000256" key="1">
    <source>
        <dbReference type="ARBA" id="ARBA00004251"/>
    </source>
</evidence>
<evidence type="ECO:0000313" key="14">
    <source>
        <dbReference type="EMBL" id="KAK1618139.1"/>
    </source>
</evidence>
<feature type="chain" id="PRO_5042156016" description="Leucine-rich repeat-containing N-terminal plant-type domain-containing protein" evidence="12">
    <location>
        <begin position="20"/>
        <end position="139"/>
    </location>
</feature>
<dbReference type="Gene3D" id="3.80.10.10">
    <property type="entry name" value="Ribonuclease Inhibitor"/>
    <property type="match status" value="1"/>
</dbReference>
<keyword evidence="10" id="KW-0675">Receptor</keyword>
<dbReference type="InterPro" id="IPR032675">
    <property type="entry name" value="LRR_dom_sf"/>
</dbReference>
<comment type="caution">
    <text evidence="14">The sequence shown here is derived from an EMBL/GenBank/DDBJ whole genome shotgun (WGS) entry which is preliminary data.</text>
</comment>
<evidence type="ECO:0000256" key="10">
    <source>
        <dbReference type="ARBA" id="ARBA00023170"/>
    </source>
</evidence>
<feature type="signal peptide" evidence="12">
    <location>
        <begin position="1"/>
        <end position="19"/>
    </location>
</feature>
<evidence type="ECO:0000256" key="9">
    <source>
        <dbReference type="ARBA" id="ARBA00023136"/>
    </source>
</evidence>
<dbReference type="Proteomes" id="UP001231189">
    <property type="component" value="Unassembled WGS sequence"/>
</dbReference>
<evidence type="ECO:0000256" key="8">
    <source>
        <dbReference type="ARBA" id="ARBA00022989"/>
    </source>
</evidence>
<evidence type="ECO:0000259" key="13">
    <source>
        <dbReference type="Pfam" id="PF08263"/>
    </source>
</evidence>
<proteinExistence type="inferred from homology"/>
<feature type="domain" description="Leucine-rich repeat-containing N-terminal plant-type" evidence="13">
    <location>
        <begin position="27"/>
        <end position="64"/>
    </location>
</feature>
<name>A0AAD8VSZ3_LOLMU</name>
<dbReference type="PANTHER" id="PTHR48052">
    <property type="entry name" value="UNNAMED PRODUCT"/>
    <property type="match status" value="1"/>
</dbReference>
<dbReference type="InterPro" id="IPR001611">
    <property type="entry name" value="Leu-rich_rpt"/>
</dbReference>
<evidence type="ECO:0000256" key="3">
    <source>
        <dbReference type="ARBA" id="ARBA00022475"/>
    </source>
</evidence>
<dbReference type="Pfam" id="PF08263">
    <property type="entry name" value="LRRNT_2"/>
    <property type="match status" value="1"/>
</dbReference>
<dbReference type="EMBL" id="JAUUTY010000006">
    <property type="protein sequence ID" value="KAK1618139.1"/>
    <property type="molecule type" value="Genomic_DNA"/>
</dbReference>
<evidence type="ECO:0000256" key="4">
    <source>
        <dbReference type="ARBA" id="ARBA00022614"/>
    </source>
</evidence>
<dbReference type="AlphaFoldDB" id="A0AAD8VSZ3"/>
<evidence type="ECO:0000313" key="15">
    <source>
        <dbReference type="Proteomes" id="UP001231189"/>
    </source>
</evidence>
<dbReference type="InterPro" id="IPR013210">
    <property type="entry name" value="LRR_N_plant-typ"/>
</dbReference>
<keyword evidence="5" id="KW-0812">Transmembrane</keyword>
<accession>A0AAD8VSZ3</accession>
<dbReference type="PANTHER" id="PTHR48052:SF8">
    <property type="entry name" value="LRR RECEPTOR-LIKE SERINE_THREONINE-PROTEIN KINASE FLS2"/>
    <property type="match status" value="1"/>
</dbReference>
<comment type="similarity">
    <text evidence="2">Belongs to the RLP family.</text>
</comment>
<protein>
    <recommendedName>
        <fullName evidence="13">Leucine-rich repeat-containing N-terminal plant-type domain-containing protein</fullName>
    </recommendedName>
</protein>